<gene>
    <name evidence="2" type="ORF">G2W53_025732</name>
</gene>
<reference evidence="2" key="1">
    <citation type="submission" date="2020-09" db="EMBL/GenBank/DDBJ databases">
        <title>Genome-Enabled Discovery of Anthraquinone Biosynthesis in Senna tora.</title>
        <authorList>
            <person name="Kang S.-H."/>
            <person name="Pandey R.P."/>
            <person name="Lee C.-M."/>
            <person name="Sim J.-S."/>
            <person name="Jeong J.-T."/>
            <person name="Choi B.-S."/>
            <person name="Jung M."/>
            <person name="Ginzburg D."/>
            <person name="Zhao K."/>
            <person name="Won S.Y."/>
            <person name="Oh T.-J."/>
            <person name="Yu Y."/>
            <person name="Kim N.-H."/>
            <person name="Lee O.R."/>
            <person name="Lee T.-H."/>
            <person name="Bashyal P."/>
            <person name="Kim T.-S."/>
            <person name="Lee W.-H."/>
            <person name="Kawkins C."/>
            <person name="Kim C.-K."/>
            <person name="Kim J.S."/>
            <person name="Ahn B.O."/>
            <person name="Rhee S.Y."/>
            <person name="Sohng J.K."/>
        </authorList>
    </citation>
    <scope>NUCLEOTIDE SEQUENCE</scope>
    <source>
        <tissue evidence="2">Leaf</tissue>
    </source>
</reference>
<proteinExistence type="predicted"/>
<dbReference type="OrthoDB" id="1896065at2759"/>
<dbReference type="Proteomes" id="UP000634136">
    <property type="component" value="Unassembled WGS sequence"/>
</dbReference>
<evidence type="ECO:0000313" key="2">
    <source>
        <dbReference type="EMBL" id="KAF7820277.1"/>
    </source>
</evidence>
<comment type="caution">
    <text evidence="2">The sequence shown here is derived from an EMBL/GenBank/DDBJ whole genome shotgun (WGS) entry which is preliminary data.</text>
</comment>
<dbReference type="EMBL" id="JAAIUW010000008">
    <property type="protein sequence ID" value="KAF7820277.1"/>
    <property type="molecule type" value="Genomic_DNA"/>
</dbReference>
<feature type="compositionally biased region" description="Low complexity" evidence="1">
    <location>
        <begin position="14"/>
        <end position="27"/>
    </location>
</feature>
<organism evidence="2 3">
    <name type="scientific">Senna tora</name>
    <dbReference type="NCBI Taxonomy" id="362788"/>
    <lineage>
        <taxon>Eukaryota</taxon>
        <taxon>Viridiplantae</taxon>
        <taxon>Streptophyta</taxon>
        <taxon>Embryophyta</taxon>
        <taxon>Tracheophyta</taxon>
        <taxon>Spermatophyta</taxon>
        <taxon>Magnoliopsida</taxon>
        <taxon>eudicotyledons</taxon>
        <taxon>Gunneridae</taxon>
        <taxon>Pentapetalae</taxon>
        <taxon>rosids</taxon>
        <taxon>fabids</taxon>
        <taxon>Fabales</taxon>
        <taxon>Fabaceae</taxon>
        <taxon>Caesalpinioideae</taxon>
        <taxon>Cassia clade</taxon>
        <taxon>Senna</taxon>
    </lineage>
</organism>
<evidence type="ECO:0000256" key="1">
    <source>
        <dbReference type="SAM" id="MobiDB-lite"/>
    </source>
</evidence>
<protein>
    <submittedName>
        <fullName evidence="2">Uncharacterized protein</fullName>
    </submittedName>
</protein>
<keyword evidence="3" id="KW-1185">Reference proteome</keyword>
<feature type="region of interest" description="Disordered" evidence="1">
    <location>
        <begin position="1"/>
        <end position="29"/>
    </location>
</feature>
<sequence>MESESWSDDDDSTGSDNLSRSLSNNSSKGWDEAYEDSIINSHEEQEGSWNARERLGHLYLEYTEMCSPYQRVPLVEKIMELARRYPALMTLKSVDLSPASWMAVAWYPIYSIPSRKNERGLETCFLTYHTLSASFQDCATVYDDMDIGKETSGCCWEILAEKCERRKKMNNNSECMMLLMPPFGVATYKMRQDIWVNAESFDHERLSFLYSAAESWLKQLHLHHHHDFNFFTFHSSSSYSS</sequence>
<evidence type="ECO:0000313" key="3">
    <source>
        <dbReference type="Proteomes" id="UP000634136"/>
    </source>
</evidence>
<feature type="compositionally biased region" description="Acidic residues" evidence="1">
    <location>
        <begin position="1"/>
        <end position="13"/>
    </location>
</feature>
<dbReference type="PANTHER" id="PTHR31343:SF29">
    <property type="entry name" value="DUF789 DOMAIN-CONTAINING PROTEIN"/>
    <property type="match status" value="1"/>
</dbReference>
<accession>A0A834TFM4</accession>
<dbReference type="PANTHER" id="PTHR31343">
    <property type="entry name" value="T15D22.8"/>
    <property type="match status" value="1"/>
</dbReference>
<dbReference type="InterPro" id="IPR008507">
    <property type="entry name" value="DUF789"/>
</dbReference>
<dbReference type="Pfam" id="PF05623">
    <property type="entry name" value="DUF789"/>
    <property type="match status" value="1"/>
</dbReference>
<name>A0A834TFM4_9FABA</name>
<dbReference type="AlphaFoldDB" id="A0A834TFM4"/>